<evidence type="ECO:0000313" key="1">
    <source>
        <dbReference type="EMBL" id="MFC5140533.1"/>
    </source>
</evidence>
<keyword evidence="2" id="KW-1185">Reference proteome</keyword>
<dbReference type="Proteomes" id="UP001596175">
    <property type="component" value="Unassembled WGS sequence"/>
</dbReference>
<reference evidence="2" key="1">
    <citation type="journal article" date="2019" name="Int. J. Syst. Evol. Microbiol.">
        <title>The Global Catalogue of Microorganisms (GCM) 10K type strain sequencing project: providing services to taxonomists for standard genome sequencing and annotation.</title>
        <authorList>
            <consortium name="The Broad Institute Genomics Platform"/>
            <consortium name="The Broad Institute Genome Sequencing Center for Infectious Disease"/>
            <person name="Wu L."/>
            <person name="Ma J."/>
        </authorList>
    </citation>
    <scope>NUCLEOTIDE SEQUENCE [LARGE SCALE GENOMIC DNA]</scope>
    <source>
        <strain evidence="2">XZYJ18</strain>
    </source>
</reference>
<name>A0ABV9ZK44_9PSEU</name>
<accession>A0ABV9ZK44</accession>
<proteinExistence type="predicted"/>
<dbReference type="EMBL" id="JBHSKG010000011">
    <property type="protein sequence ID" value="MFC5140533.1"/>
    <property type="molecule type" value="Genomic_DNA"/>
</dbReference>
<comment type="caution">
    <text evidence="1">The sequence shown here is derived from an EMBL/GenBank/DDBJ whole genome shotgun (WGS) entry which is preliminary data.</text>
</comment>
<sequence>MTAARSGAEELWTGLNAAQADGHECVMCEVSFVVPEVPAQHRPAPVPGTRTGPSGVPSVPVGVSETGSQVFACLGICAALAFPD</sequence>
<gene>
    <name evidence="1" type="ORF">ACFPK1_20005</name>
</gene>
<dbReference type="RefSeq" id="WP_378022700.1">
    <property type="nucleotide sequence ID" value="NZ_JBHSKG010000011.1"/>
</dbReference>
<evidence type="ECO:0000313" key="2">
    <source>
        <dbReference type="Proteomes" id="UP001596175"/>
    </source>
</evidence>
<organism evidence="1 2">
    <name type="scientific">Actinomycetospora rhizophila</name>
    <dbReference type="NCBI Taxonomy" id="1416876"/>
    <lineage>
        <taxon>Bacteria</taxon>
        <taxon>Bacillati</taxon>
        <taxon>Actinomycetota</taxon>
        <taxon>Actinomycetes</taxon>
        <taxon>Pseudonocardiales</taxon>
        <taxon>Pseudonocardiaceae</taxon>
        <taxon>Actinomycetospora</taxon>
    </lineage>
</organism>
<protein>
    <submittedName>
        <fullName evidence="1">Uncharacterized protein</fullName>
    </submittedName>
</protein>